<dbReference type="InterPro" id="IPR016181">
    <property type="entry name" value="Acyl_CoA_acyltransferase"/>
</dbReference>
<dbReference type="PANTHER" id="PTHR43233:SF1">
    <property type="entry name" value="FAMILY N-ACETYLTRANSFERASE, PUTATIVE (AFU_ORTHOLOGUE AFUA_6G03350)-RELATED"/>
    <property type="match status" value="1"/>
</dbReference>
<dbReference type="EMBL" id="QNQT01000008">
    <property type="protein sequence ID" value="RDU35701.1"/>
    <property type="molecule type" value="Genomic_DNA"/>
</dbReference>
<dbReference type="Pfam" id="PF13673">
    <property type="entry name" value="Acetyltransf_10"/>
    <property type="match status" value="1"/>
</dbReference>
<dbReference type="Proteomes" id="UP000257144">
    <property type="component" value="Unassembled WGS sequence"/>
</dbReference>
<dbReference type="InterPro" id="IPR053144">
    <property type="entry name" value="Acetyltransferase_Butenolide"/>
</dbReference>
<proteinExistence type="predicted"/>
<keyword evidence="3" id="KW-1185">Reference proteome</keyword>
<dbReference type="GO" id="GO:0016747">
    <property type="term" value="F:acyltransferase activity, transferring groups other than amino-acyl groups"/>
    <property type="evidence" value="ECO:0007669"/>
    <property type="project" value="InterPro"/>
</dbReference>
<dbReference type="Gene3D" id="3.40.630.30">
    <property type="match status" value="1"/>
</dbReference>
<protein>
    <submittedName>
        <fullName evidence="2">GNAT family N-acetyltransferase</fullName>
    </submittedName>
</protein>
<dbReference type="PANTHER" id="PTHR43233">
    <property type="entry name" value="FAMILY N-ACETYLTRANSFERASE, PUTATIVE (AFU_ORTHOLOGUE AFUA_6G03350)-RELATED"/>
    <property type="match status" value="1"/>
</dbReference>
<reference evidence="2 3" key="1">
    <citation type="submission" date="2018-07" db="EMBL/GenBank/DDBJ databases">
        <title>Bacillus sp. YLB-04 draft genome sequence.</title>
        <authorList>
            <person name="Yu L."/>
            <person name="Tang X."/>
        </authorList>
    </citation>
    <scope>NUCLEOTIDE SEQUENCE [LARGE SCALE GENOMIC DNA]</scope>
    <source>
        <strain evidence="2 3">YLB-04</strain>
    </source>
</reference>
<dbReference type="AlphaFoldDB" id="A0A3D8GN37"/>
<dbReference type="CDD" id="cd04301">
    <property type="entry name" value="NAT_SF"/>
    <property type="match status" value="1"/>
</dbReference>
<evidence type="ECO:0000313" key="2">
    <source>
        <dbReference type="EMBL" id="RDU35701.1"/>
    </source>
</evidence>
<organism evidence="2 3">
    <name type="scientific">Neobacillus piezotolerans</name>
    <dbReference type="NCBI Taxonomy" id="2259171"/>
    <lineage>
        <taxon>Bacteria</taxon>
        <taxon>Bacillati</taxon>
        <taxon>Bacillota</taxon>
        <taxon>Bacilli</taxon>
        <taxon>Bacillales</taxon>
        <taxon>Bacillaceae</taxon>
        <taxon>Neobacillus</taxon>
    </lineage>
</organism>
<comment type="caution">
    <text evidence="2">The sequence shown here is derived from an EMBL/GenBank/DDBJ whole genome shotgun (WGS) entry which is preliminary data.</text>
</comment>
<gene>
    <name evidence="2" type="ORF">DRW41_16285</name>
</gene>
<dbReference type="SUPFAM" id="SSF55729">
    <property type="entry name" value="Acyl-CoA N-acyltransferases (Nat)"/>
    <property type="match status" value="1"/>
</dbReference>
<keyword evidence="2" id="KW-0808">Transferase</keyword>
<evidence type="ECO:0000259" key="1">
    <source>
        <dbReference type="PROSITE" id="PS51186"/>
    </source>
</evidence>
<dbReference type="PROSITE" id="PS51186">
    <property type="entry name" value="GNAT"/>
    <property type="match status" value="1"/>
</dbReference>
<name>A0A3D8GN37_9BACI</name>
<dbReference type="OrthoDB" id="9775804at2"/>
<evidence type="ECO:0000313" key="3">
    <source>
        <dbReference type="Proteomes" id="UP000257144"/>
    </source>
</evidence>
<accession>A0A3D8GN37</accession>
<dbReference type="InterPro" id="IPR000182">
    <property type="entry name" value="GNAT_dom"/>
</dbReference>
<sequence length="135" mass="15668">MENKILYTSDSPLDIRQLVELYESLNWNSLNLTAEEMEKMCRQSWFSVYAFDGERLIGMGRVISDGVITGVICGVCVHPEYQSKGIGTEIMNRLAHHCELNRVIPQLMCVEKLEPYYEKRGFQRFTIGMKKDIIR</sequence>
<feature type="domain" description="N-acetyltransferase" evidence="1">
    <location>
        <begin position="5"/>
        <end position="135"/>
    </location>
</feature>
<dbReference type="RefSeq" id="WP_115453079.1">
    <property type="nucleotide sequence ID" value="NZ_QNQT01000008.1"/>
</dbReference>